<evidence type="ECO:0000256" key="1">
    <source>
        <dbReference type="SAM" id="Coils"/>
    </source>
</evidence>
<evidence type="ECO:0000313" key="3">
    <source>
        <dbReference type="Proteomes" id="UP000568664"/>
    </source>
</evidence>
<dbReference type="EMBL" id="JABBXH010000001">
    <property type="protein sequence ID" value="NMP30205.1"/>
    <property type="molecule type" value="Genomic_DNA"/>
</dbReference>
<accession>A0A7Y0LBU2</accession>
<feature type="coiled-coil region" evidence="1">
    <location>
        <begin position="144"/>
        <end position="178"/>
    </location>
</feature>
<reference evidence="2 3" key="1">
    <citation type="submission" date="2020-04" db="EMBL/GenBank/DDBJ databases">
        <title>Thalassotalea sp. M1531, isolated from the surface of marine red alga.</title>
        <authorList>
            <person name="Pang L."/>
            <person name="Lu D.-C."/>
        </authorList>
    </citation>
    <scope>NUCLEOTIDE SEQUENCE [LARGE SCALE GENOMIC DNA]</scope>
    <source>
        <strain evidence="2 3">M1531</strain>
    </source>
</reference>
<keyword evidence="3" id="KW-1185">Reference proteome</keyword>
<name>A0A7Y0LBU2_9GAMM</name>
<keyword evidence="1" id="KW-0175">Coiled coil</keyword>
<protein>
    <submittedName>
        <fullName evidence="2">Uncharacterized protein</fullName>
    </submittedName>
</protein>
<gene>
    <name evidence="2" type="ORF">HII17_01410</name>
</gene>
<proteinExistence type="predicted"/>
<comment type="caution">
    <text evidence="2">The sequence shown here is derived from an EMBL/GenBank/DDBJ whole genome shotgun (WGS) entry which is preliminary data.</text>
</comment>
<sequence length="181" mass="20545">MNNFFIVALCCCLTLSGCSQMFSQHQRSSSATLKPNLGQYYQWIKSLEAEQLNSEIILQQQRKADGIENAKLYLLMLHSLPSANIFNPYTAKSMLNDGAFNQYIYSTVSSEDLALITLLRDQLNQQLLLIQEHKQLIDKNNQVIAKTNLQLAMHQKAIAQLNQKIAQLKAIETQLSNREGQ</sequence>
<dbReference type="RefSeq" id="WP_169073540.1">
    <property type="nucleotide sequence ID" value="NZ_JABBXH010000001.1"/>
</dbReference>
<dbReference type="Proteomes" id="UP000568664">
    <property type="component" value="Unassembled WGS sequence"/>
</dbReference>
<organism evidence="2 3">
    <name type="scientific">Thalassotalea algicola</name>
    <dbReference type="NCBI Taxonomy" id="2716224"/>
    <lineage>
        <taxon>Bacteria</taxon>
        <taxon>Pseudomonadati</taxon>
        <taxon>Pseudomonadota</taxon>
        <taxon>Gammaproteobacteria</taxon>
        <taxon>Alteromonadales</taxon>
        <taxon>Colwelliaceae</taxon>
        <taxon>Thalassotalea</taxon>
    </lineage>
</organism>
<evidence type="ECO:0000313" key="2">
    <source>
        <dbReference type="EMBL" id="NMP30205.1"/>
    </source>
</evidence>
<dbReference type="AlphaFoldDB" id="A0A7Y0LBU2"/>